<proteinExistence type="predicted"/>
<gene>
    <name evidence="2" type="ORF">HF325_001747</name>
</gene>
<name>A0A8H7GV59_9ASCO</name>
<dbReference type="Proteomes" id="UP000649328">
    <property type="component" value="Unassembled WGS sequence"/>
</dbReference>
<reference evidence="2" key="1">
    <citation type="submission" date="2020-10" db="EMBL/GenBank/DDBJ databases">
        <title>The Whole-Genome Sequence of Metschnikowia persimmonesis, a Novel Endophytic Yeast Species Isolated from Medicinal Plant Diospyros kaki Thumb.</title>
        <authorList>
            <person name="Rahmat E."/>
            <person name="Kang Y."/>
        </authorList>
    </citation>
    <scope>NUCLEOTIDE SEQUENCE</scope>
    <source>
        <strain evidence="2">KIOM G15050</strain>
    </source>
</reference>
<protein>
    <submittedName>
        <fullName evidence="2">Uncharacterized protein</fullName>
    </submittedName>
</protein>
<keyword evidence="3" id="KW-1185">Reference proteome</keyword>
<organism evidence="2 3">
    <name type="scientific">Metschnikowia pulcherrima</name>
    <dbReference type="NCBI Taxonomy" id="27326"/>
    <lineage>
        <taxon>Eukaryota</taxon>
        <taxon>Fungi</taxon>
        <taxon>Dikarya</taxon>
        <taxon>Ascomycota</taxon>
        <taxon>Saccharomycotina</taxon>
        <taxon>Pichiomycetes</taxon>
        <taxon>Metschnikowiaceae</taxon>
        <taxon>Metschnikowia</taxon>
    </lineage>
</organism>
<evidence type="ECO:0000313" key="3">
    <source>
        <dbReference type="Proteomes" id="UP000649328"/>
    </source>
</evidence>
<feature type="region of interest" description="Disordered" evidence="1">
    <location>
        <begin position="1"/>
        <end position="22"/>
    </location>
</feature>
<feature type="compositionally biased region" description="Polar residues" evidence="1">
    <location>
        <begin position="52"/>
        <end position="74"/>
    </location>
</feature>
<comment type="caution">
    <text evidence="2">The sequence shown here is derived from an EMBL/GenBank/DDBJ whole genome shotgun (WGS) entry which is preliminary data.</text>
</comment>
<evidence type="ECO:0000313" key="2">
    <source>
        <dbReference type="EMBL" id="KAF8004299.1"/>
    </source>
</evidence>
<dbReference type="AlphaFoldDB" id="A0A8H7GV59"/>
<sequence length="106" mass="11042">MTLPIPRYSASVSPHTGDANYPSVHGIALGANGDFTDGRIQGPLWKVPYEMPTSNTPRSGMSSPGISNSASNNTSFDSRRSSIDSVSSILTAGSVSHLPPLPSMVP</sequence>
<dbReference type="OrthoDB" id="5426978at2759"/>
<dbReference type="EMBL" id="JACBPP010000002">
    <property type="protein sequence ID" value="KAF8004299.1"/>
    <property type="molecule type" value="Genomic_DNA"/>
</dbReference>
<feature type="region of interest" description="Disordered" evidence="1">
    <location>
        <begin position="46"/>
        <end position="83"/>
    </location>
</feature>
<evidence type="ECO:0000256" key="1">
    <source>
        <dbReference type="SAM" id="MobiDB-lite"/>
    </source>
</evidence>
<accession>A0A8H7GV59</accession>